<accession>A0A0C3LBT3</accession>
<reference evidence="3" key="2">
    <citation type="submission" date="2015-01" db="EMBL/GenBank/DDBJ databases">
        <title>Evolutionary Origins and Diversification of the Mycorrhizal Mutualists.</title>
        <authorList>
            <consortium name="DOE Joint Genome Institute"/>
            <consortium name="Mycorrhizal Genomics Consortium"/>
            <person name="Kohler A."/>
            <person name="Kuo A."/>
            <person name="Nagy L.G."/>
            <person name="Floudas D."/>
            <person name="Copeland A."/>
            <person name="Barry K.W."/>
            <person name="Cichocki N."/>
            <person name="Veneault-Fourrey C."/>
            <person name="LaButti K."/>
            <person name="Lindquist E.A."/>
            <person name="Lipzen A."/>
            <person name="Lundell T."/>
            <person name="Morin E."/>
            <person name="Murat C."/>
            <person name="Riley R."/>
            <person name="Ohm R."/>
            <person name="Sun H."/>
            <person name="Tunlid A."/>
            <person name="Henrissat B."/>
            <person name="Grigoriev I.V."/>
            <person name="Hibbett D.S."/>
            <person name="Martin F."/>
        </authorList>
    </citation>
    <scope>NUCLEOTIDE SEQUENCE [LARGE SCALE GENOMIC DNA]</scope>
    <source>
        <strain evidence="3">MUT 4182</strain>
    </source>
</reference>
<protein>
    <submittedName>
        <fullName evidence="2">Uncharacterized protein</fullName>
    </submittedName>
</protein>
<organism evidence="2 3">
    <name type="scientific">Tulasnella calospora MUT 4182</name>
    <dbReference type="NCBI Taxonomy" id="1051891"/>
    <lineage>
        <taxon>Eukaryota</taxon>
        <taxon>Fungi</taxon>
        <taxon>Dikarya</taxon>
        <taxon>Basidiomycota</taxon>
        <taxon>Agaricomycotina</taxon>
        <taxon>Agaricomycetes</taxon>
        <taxon>Cantharellales</taxon>
        <taxon>Tulasnellaceae</taxon>
        <taxon>Tulasnella</taxon>
    </lineage>
</organism>
<keyword evidence="3" id="KW-1185">Reference proteome</keyword>
<dbReference type="AlphaFoldDB" id="A0A0C3LBT3"/>
<feature type="compositionally biased region" description="Basic and acidic residues" evidence="1">
    <location>
        <begin position="82"/>
        <end position="109"/>
    </location>
</feature>
<evidence type="ECO:0000313" key="2">
    <source>
        <dbReference type="EMBL" id="KIO31338.1"/>
    </source>
</evidence>
<reference evidence="2 3" key="1">
    <citation type="submission" date="2014-04" db="EMBL/GenBank/DDBJ databases">
        <authorList>
            <consortium name="DOE Joint Genome Institute"/>
            <person name="Kuo A."/>
            <person name="Girlanda M."/>
            <person name="Perotto S."/>
            <person name="Kohler A."/>
            <person name="Nagy L.G."/>
            <person name="Floudas D."/>
            <person name="Copeland A."/>
            <person name="Barry K.W."/>
            <person name="Cichocki N."/>
            <person name="Veneault-Fourrey C."/>
            <person name="LaButti K."/>
            <person name="Lindquist E.A."/>
            <person name="Lipzen A."/>
            <person name="Lundell T."/>
            <person name="Morin E."/>
            <person name="Murat C."/>
            <person name="Sun H."/>
            <person name="Tunlid A."/>
            <person name="Henrissat B."/>
            <person name="Grigoriev I.V."/>
            <person name="Hibbett D.S."/>
            <person name="Martin F."/>
            <person name="Nordberg H.P."/>
            <person name="Cantor M.N."/>
            <person name="Hua S.X."/>
        </authorList>
    </citation>
    <scope>NUCLEOTIDE SEQUENCE [LARGE SCALE GENOMIC DNA]</scope>
    <source>
        <strain evidence="2 3">MUT 4182</strain>
    </source>
</reference>
<feature type="region of interest" description="Disordered" evidence="1">
    <location>
        <begin position="125"/>
        <end position="146"/>
    </location>
</feature>
<dbReference type="EMBL" id="KN822964">
    <property type="protein sequence ID" value="KIO31338.1"/>
    <property type="molecule type" value="Genomic_DNA"/>
</dbReference>
<proteinExistence type="predicted"/>
<dbReference type="Proteomes" id="UP000054248">
    <property type="component" value="Unassembled WGS sequence"/>
</dbReference>
<dbReference type="HOGENOM" id="CLU_1778825_0_0_1"/>
<evidence type="ECO:0000256" key="1">
    <source>
        <dbReference type="SAM" id="MobiDB-lite"/>
    </source>
</evidence>
<sequence length="146" mass="16394">MTLEECAAKIEEKPDTTQVRFISCKPRFVVMVAYDETDSTEVEKIINLETQGKRLKEVLKQRELRDVTSKVAPESTKGKGKGKNEAKEPEDESAKTERDDPACSTKDDDQLRKFDTKALLRTLEPRSCLLLLGPDPLPAESGKKGR</sequence>
<feature type="region of interest" description="Disordered" evidence="1">
    <location>
        <begin position="62"/>
        <end position="109"/>
    </location>
</feature>
<evidence type="ECO:0000313" key="3">
    <source>
        <dbReference type="Proteomes" id="UP000054248"/>
    </source>
</evidence>
<name>A0A0C3LBT3_9AGAM</name>
<dbReference type="OrthoDB" id="3215477at2759"/>
<gene>
    <name evidence="2" type="ORF">M407DRAFT_241857</name>
</gene>